<dbReference type="Gene3D" id="1.50.10.100">
    <property type="entry name" value="Chondroitin AC/alginate lyase"/>
    <property type="match status" value="1"/>
</dbReference>
<protein>
    <recommendedName>
        <fullName evidence="3">Heparinase II/III family protein</fullName>
    </recommendedName>
</protein>
<dbReference type="Proteomes" id="UP000006620">
    <property type="component" value="Chromosome"/>
</dbReference>
<accession>F8F7J7</accession>
<evidence type="ECO:0008006" key="3">
    <source>
        <dbReference type="Google" id="ProtNLM"/>
    </source>
</evidence>
<dbReference type="PATRIC" id="fig|1036673.3.peg.796"/>
<evidence type="ECO:0000313" key="1">
    <source>
        <dbReference type="EMBL" id="AEI39482.1"/>
    </source>
</evidence>
<dbReference type="AlphaFoldDB" id="F8F7J7"/>
<dbReference type="PANTHER" id="PTHR38045">
    <property type="entry name" value="CHROMOSOME 1, WHOLE GENOME SHOTGUN SEQUENCE"/>
    <property type="match status" value="1"/>
</dbReference>
<organism evidence="1 2">
    <name type="scientific">Paenibacillus mucilaginosus (strain KNP414)</name>
    <dbReference type="NCBI Taxonomy" id="1036673"/>
    <lineage>
        <taxon>Bacteria</taxon>
        <taxon>Bacillati</taxon>
        <taxon>Bacillota</taxon>
        <taxon>Bacilli</taxon>
        <taxon>Bacillales</taxon>
        <taxon>Paenibacillaceae</taxon>
        <taxon>Paenibacillus</taxon>
    </lineage>
</organism>
<dbReference type="HOGENOM" id="CLU_023844_1_0_9"/>
<gene>
    <name evidence="1" type="ordered locus">KNP414_00892</name>
</gene>
<proteinExistence type="predicted"/>
<dbReference type="RefSeq" id="WP_013914646.1">
    <property type="nucleotide sequence ID" value="NC_015690.1"/>
</dbReference>
<reference evidence="2" key="1">
    <citation type="submission" date="2011-06" db="EMBL/GenBank/DDBJ databases">
        <title>Complete genome sequence of Paenibacillus mucilaginosus KNP414.</title>
        <authorList>
            <person name="Wang J."/>
            <person name="Hu S."/>
            <person name="Hu X."/>
            <person name="Zhang B."/>
            <person name="Dong D."/>
            <person name="Zhang S."/>
            <person name="Zhao K."/>
            <person name="Wu D."/>
        </authorList>
    </citation>
    <scope>NUCLEOTIDE SEQUENCE [LARGE SCALE GENOMIC DNA]</scope>
    <source>
        <strain evidence="2">KNP414</strain>
    </source>
</reference>
<dbReference type="SUPFAM" id="SSF48230">
    <property type="entry name" value="Chondroitin AC/alginate lyase"/>
    <property type="match status" value="1"/>
</dbReference>
<dbReference type="Gene3D" id="2.70.98.70">
    <property type="match status" value="1"/>
</dbReference>
<dbReference type="InterPro" id="IPR008929">
    <property type="entry name" value="Chondroitin_lyas"/>
</dbReference>
<dbReference type="EMBL" id="CP002869">
    <property type="protein sequence ID" value="AEI39482.1"/>
    <property type="molecule type" value="Genomic_DNA"/>
</dbReference>
<name>F8F7J7_PAEMK</name>
<sequence>MIRFNVLRSSVPSGEAKPPGLAGGAWGPERLAQIRRDPMLAGLLDEIRAEAGRAALEPLPRLPFHLFIQFADEGSRLGFEGPYFARRGRLLALAMATLVDETNAYLPALNDLLWELCSEYSWALPAHLPPSFDAVPGARVRPEATVDLFAAETAHALAETLYLLEERLHPWVAYRVREEIERRVFRPLFENSQSFHWETAEHNWSAVCAGAAGMAAMLLVDDANRLSGMLDRCLRAMECFLEGYASDGCCLEGIAYWNYGFGYFVYFAEMLEALTAGEVSLLQGEKIERIAAFPESVALTVPQFINYSDASPAHELQPGLNCRLAARFGHPLPPMAGRPSLHSDHCYRWPHTLRNLQWTSAGAADRAAAAGRTYFNDAAWLIDRSAHEGRIVAFSAKGGHNDEPHNHNDLGHFIVHLAGETLLADLGAGEYTKDYFGSGRYGYLHNSSEGHSVPLINGAAQQAGLQARAEVLRQEEQDGAAHFELDLTKAYGQEAGLSSFIRSFEWRRGAGEGLDAGELRLTDHFAFTGDGNRVEERLISLVEPRIGHGLVTWQGEHASLELSFDAEVWQSQSEVIDTKDHHGNPLRVCRTRLTAEGVGSSFQGLLSIRCRMGRLSTQSS</sequence>
<reference evidence="1 2" key="2">
    <citation type="journal article" date="2013" name="Genome Announc.">
        <title>Genome Sequence of Growth-Improving Paenibacillus mucilaginosus Strain KNP414.</title>
        <authorList>
            <person name="Lu J.J."/>
            <person name="Wang J.F."/>
            <person name="Hu X.F."/>
        </authorList>
    </citation>
    <scope>NUCLEOTIDE SEQUENCE [LARGE SCALE GENOMIC DNA]</scope>
    <source>
        <strain evidence="1 2">KNP414</strain>
    </source>
</reference>
<dbReference type="KEGG" id="pms:KNP414_00892"/>
<evidence type="ECO:0000313" key="2">
    <source>
        <dbReference type="Proteomes" id="UP000006620"/>
    </source>
</evidence>
<dbReference type="PANTHER" id="PTHR38045:SF1">
    <property type="entry name" value="HEPARINASE II_III-LIKE PROTEIN"/>
    <property type="match status" value="1"/>
</dbReference>